<dbReference type="AlphaFoldDB" id="A0A5N5ERD4"/>
<evidence type="ECO:0000313" key="2">
    <source>
        <dbReference type="Proteomes" id="UP000326907"/>
    </source>
</evidence>
<reference evidence="1 2" key="1">
    <citation type="submission" date="2019-09" db="EMBL/GenBank/DDBJ databases">
        <authorList>
            <person name="Liu P."/>
        </authorList>
    </citation>
    <scope>NUCLEOTIDE SEQUENCE [LARGE SCALE GENOMIC DNA]</scope>
    <source>
        <strain evidence="1 2">TRM68085</strain>
    </source>
</reference>
<dbReference type="EMBL" id="VYUA01000003">
    <property type="protein sequence ID" value="KAB2593518.1"/>
    <property type="molecule type" value="Genomic_DNA"/>
</dbReference>
<dbReference type="Proteomes" id="UP000326907">
    <property type="component" value="Unassembled WGS sequence"/>
</dbReference>
<gene>
    <name evidence="1" type="ORF">F5983_04310</name>
</gene>
<proteinExistence type="predicted"/>
<evidence type="ECO:0000313" key="1">
    <source>
        <dbReference type="EMBL" id="KAB2593518.1"/>
    </source>
</evidence>
<keyword evidence="2" id="KW-1185">Reference proteome</keyword>
<organism evidence="1 2">
    <name type="scientific">Streptomyces arboris</name>
    <dbReference type="NCBI Taxonomy" id="2600619"/>
    <lineage>
        <taxon>Bacteria</taxon>
        <taxon>Bacillati</taxon>
        <taxon>Actinomycetota</taxon>
        <taxon>Actinomycetes</taxon>
        <taxon>Kitasatosporales</taxon>
        <taxon>Streptomycetaceae</taxon>
        <taxon>Streptomyces</taxon>
    </lineage>
</organism>
<sequence>MRCYAEGDTHDFPVEDDTGAYCPEHGVTLLWRGEPIAGADLVEEASTSWSGLTAGAGGPYNVVCRGASVSDLAAAHAVCRQADCGCPCHVTAPALQEAG</sequence>
<comment type="caution">
    <text evidence="1">The sequence shown here is derived from an EMBL/GenBank/DDBJ whole genome shotgun (WGS) entry which is preliminary data.</text>
</comment>
<accession>A0A5N5ERD4</accession>
<name>A0A5N5ERD4_9ACTN</name>
<protein>
    <submittedName>
        <fullName evidence="1">Uncharacterized protein</fullName>
    </submittedName>
</protein>